<organism evidence="2 3">
    <name type="scientific">Psychrobacillus faecigallinarum</name>
    <dbReference type="NCBI Taxonomy" id="2762235"/>
    <lineage>
        <taxon>Bacteria</taxon>
        <taxon>Bacillati</taxon>
        <taxon>Bacillota</taxon>
        <taxon>Bacilli</taxon>
        <taxon>Bacillales</taxon>
        <taxon>Bacillaceae</taxon>
        <taxon>Psychrobacillus</taxon>
    </lineage>
</organism>
<dbReference type="PROSITE" id="PS50965">
    <property type="entry name" value="NERD"/>
    <property type="match status" value="1"/>
</dbReference>
<dbReference type="Proteomes" id="UP000640786">
    <property type="component" value="Unassembled WGS sequence"/>
</dbReference>
<dbReference type="Pfam" id="PF08378">
    <property type="entry name" value="NERD"/>
    <property type="match status" value="1"/>
</dbReference>
<evidence type="ECO:0000259" key="1">
    <source>
        <dbReference type="PROSITE" id="PS50965"/>
    </source>
</evidence>
<dbReference type="InterPro" id="IPR011528">
    <property type="entry name" value="NERD"/>
</dbReference>
<evidence type="ECO:0000313" key="3">
    <source>
        <dbReference type="Proteomes" id="UP000640786"/>
    </source>
</evidence>
<name>A0ABR8RA67_9BACI</name>
<feature type="domain" description="NERD" evidence="1">
    <location>
        <begin position="6"/>
        <end position="124"/>
    </location>
</feature>
<dbReference type="EMBL" id="JACSQO010000005">
    <property type="protein sequence ID" value="MBD7944689.1"/>
    <property type="molecule type" value="Genomic_DNA"/>
</dbReference>
<evidence type="ECO:0000313" key="2">
    <source>
        <dbReference type="EMBL" id="MBD7944689.1"/>
    </source>
</evidence>
<protein>
    <submittedName>
        <fullName evidence="2">NERD domain-containing protein</fullName>
    </submittedName>
</protein>
<proteinExistence type="predicted"/>
<keyword evidence="3" id="KW-1185">Reference proteome</keyword>
<comment type="caution">
    <text evidence="2">The sequence shown here is derived from an EMBL/GenBank/DDBJ whole genome shotgun (WGS) entry which is preliminary data.</text>
</comment>
<reference evidence="2 3" key="1">
    <citation type="submission" date="2020-08" db="EMBL/GenBank/DDBJ databases">
        <title>A Genomic Blueprint of the Chicken Gut Microbiome.</title>
        <authorList>
            <person name="Gilroy R."/>
            <person name="Ravi A."/>
            <person name="Getino M."/>
            <person name="Pursley I."/>
            <person name="Horton D.L."/>
            <person name="Alikhan N.-F."/>
            <person name="Baker D."/>
            <person name="Gharbi K."/>
            <person name="Hall N."/>
            <person name="Watson M."/>
            <person name="Adriaenssens E.M."/>
            <person name="Foster-Nyarko E."/>
            <person name="Jarju S."/>
            <person name="Secka A."/>
            <person name="Antonio M."/>
            <person name="Oren A."/>
            <person name="Chaudhuri R."/>
            <person name="La Ragione R.M."/>
            <person name="Hildebrand F."/>
            <person name="Pallen M.J."/>
        </authorList>
    </citation>
    <scope>NUCLEOTIDE SEQUENCE [LARGE SCALE GENOMIC DNA]</scope>
    <source>
        <strain evidence="2 3">Sa2BUA9</strain>
    </source>
</reference>
<sequence length="276" mass="31904">MYSLKAGYAGETYVDNFLKQSPFSKHYSILKDLHFSISDSIYLQIDTMILTPKYLAILEVKNIRGKISFQRNPEQLIREIDDQITAFKCPEQQVIRNTQKLALLLHPLKIQIPIKSFIVFASTKTIVAQPPKQVKAVMGCDIATHIDSLNALPDVLSITKFQQLIKYLMTNSTEFIPKPLSHSYPLELTDIKRGTLCSQCFQFVEGNCPTCGTIKKIMQHQALEDWFYLYKESISNKECVDFLNLKDKHMASYLMKTSRLYPVNNTRSRYYVIQKR</sequence>
<accession>A0ABR8RA67</accession>
<gene>
    <name evidence="2" type="ORF">H9650_11235</name>
</gene>